<dbReference type="InterPro" id="IPR036526">
    <property type="entry name" value="C-N_Hydrolase_sf"/>
</dbReference>
<feature type="binding site" evidence="7">
    <location>
        <position position="499"/>
    </location>
    <ligand>
        <name>deamido-NAD(+)</name>
        <dbReference type="ChEBI" id="CHEBI:58437"/>
        <note>ligand shared between two neighboring subunits</note>
    </ligand>
</feature>
<dbReference type="InterPro" id="IPR003694">
    <property type="entry name" value="NAD_synthase"/>
</dbReference>
<dbReference type="GO" id="GO:0005524">
    <property type="term" value="F:ATP binding"/>
    <property type="evidence" value="ECO:0007669"/>
    <property type="project" value="UniProtKB-UniRule"/>
</dbReference>
<dbReference type="AlphaFoldDB" id="A0A412TJY2"/>
<gene>
    <name evidence="7" type="primary">nadE</name>
    <name evidence="11" type="ORF">DWW57_17410</name>
</gene>
<comment type="similarity">
    <text evidence="9">Belongs to the NAD synthetase family.</text>
</comment>
<dbReference type="Gene3D" id="3.40.50.620">
    <property type="entry name" value="HUPs"/>
    <property type="match status" value="1"/>
</dbReference>
<feature type="binding site" evidence="7">
    <location>
        <begin position="277"/>
        <end position="284"/>
    </location>
    <ligand>
        <name>ATP</name>
        <dbReference type="ChEBI" id="CHEBI:30616"/>
    </ligand>
</feature>
<name>A0A412TJY2_9BACT</name>
<comment type="function">
    <text evidence="7">Catalyzes the ATP-dependent amidation of deamido-NAD to form NAD. Uses L-glutamine as a nitrogen source.</text>
</comment>
<evidence type="ECO:0000256" key="5">
    <source>
        <dbReference type="ARBA" id="ARBA00022840"/>
    </source>
</evidence>
<accession>A0A412TJY2</accession>
<sequence>MIIAIPQLNYKAGDIQGNSEKIISAIQKAQNQKAELILFPELAVSGALPQDLLEREEFVNACRMAVEKIAATCTQIAAIVGAPNLDSENGIMYNSAYFIQNGEVVDGVHKNILSDYDIFSESRYFIAGEDNTPIRYKNQNIRILFDEYESEYIDKTDSFVIFIGMTPFTVDSSREKRKVLATLAQKYNKNLIAVNHVGSYTSVLFDGNSMVYNYKGKKACQLNEFAEDFQLIDTNKLGTPTLQSPVSQDRIALLHKALVFGIRDYFEKNGFQKAILGLSGGIDSAVVAALAAEALGAQNVMGLLMPSCYSTEHSVQDALALAENIGMPHETIAIKAIYEQYLEVLHPLFKDQPFNVAEENLQARTRGMLVMAMSNKYGYIPLNTSNKSEAAVGYGTLYGDLCGSLGTIGDVFKTDIYALARYINRNQIIIPENTIQKAPSAELRPNQKDQDSLPDYNELDGILKLYLEENHSPEMIIKAGYPKATVEKVIQMVKRNEYKRAQCPPIIKISKKAFGYGRKYPF</sequence>
<dbReference type="SUPFAM" id="SSF56317">
    <property type="entry name" value="Carbon-nitrogen hydrolase"/>
    <property type="match status" value="1"/>
</dbReference>
<evidence type="ECO:0000259" key="10">
    <source>
        <dbReference type="PROSITE" id="PS50263"/>
    </source>
</evidence>
<dbReference type="NCBIfam" id="TIGR00552">
    <property type="entry name" value="nadE"/>
    <property type="match status" value="1"/>
</dbReference>
<evidence type="ECO:0000313" key="11">
    <source>
        <dbReference type="EMBL" id="RGU54083.1"/>
    </source>
</evidence>
<dbReference type="GO" id="GO:0008795">
    <property type="term" value="F:NAD+ synthase activity"/>
    <property type="evidence" value="ECO:0007669"/>
    <property type="project" value="UniProtKB-UniRule"/>
</dbReference>
<dbReference type="HAMAP" id="MF_02090">
    <property type="entry name" value="NadE_glutamine_dep"/>
    <property type="match status" value="1"/>
</dbReference>
<dbReference type="NCBIfam" id="NF010588">
    <property type="entry name" value="PRK13981.1"/>
    <property type="match status" value="1"/>
</dbReference>
<evidence type="ECO:0000313" key="12">
    <source>
        <dbReference type="Proteomes" id="UP000284243"/>
    </source>
</evidence>
<dbReference type="EMBL" id="QRYC01000038">
    <property type="protein sequence ID" value="RGU54083.1"/>
    <property type="molecule type" value="Genomic_DNA"/>
</dbReference>
<keyword evidence="5 7" id="KW-0067">ATP-binding</keyword>
<dbReference type="InterPro" id="IPR003010">
    <property type="entry name" value="C-N_Hydrolase"/>
</dbReference>
<keyword evidence="6 7" id="KW-0520">NAD</keyword>
<keyword evidence="4 7" id="KW-0547">Nucleotide-binding</keyword>
<dbReference type="GO" id="GO:0009435">
    <property type="term" value="P:NAD+ biosynthetic process"/>
    <property type="evidence" value="ECO:0007669"/>
    <property type="project" value="UniProtKB-UniRule"/>
</dbReference>
<comment type="similarity">
    <text evidence="2 7 8">In the C-terminal section; belongs to the NAD synthetase family.</text>
</comment>
<dbReference type="UniPathway" id="UPA00253">
    <property type="reaction ID" value="UER00334"/>
</dbReference>
<dbReference type="InterPro" id="IPR022310">
    <property type="entry name" value="NAD/GMP_synthase"/>
</dbReference>
<dbReference type="GO" id="GO:0005737">
    <property type="term" value="C:cytoplasm"/>
    <property type="evidence" value="ECO:0007669"/>
    <property type="project" value="InterPro"/>
</dbReference>
<dbReference type="CDD" id="cd00553">
    <property type="entry name" value="NAD_synthase"/>
    <property type="match status" value="1"/>
</dbReference>
<evidence type="ECO:0000256" key="7">
    <source>
        <dbReference type="HAMAP-Rule" id="MF_02090"/>
    </source>
</evidence>
<keyword evidence="3 7" id="KW-0436">Ligase</keyword>
<proteinExistence type="inferred from homology"/>
<dbReference type="PANTHER" id="PTHR23090">
    <property type="entry name" value="NH 3 /GLUTAMINE-DEPENDENT NAD + SYNTHETASE"/>
    <property type="match status" value="1"/>
</dbReference>
<dbReference type="GO" id="GO:0003952">
    <property type="term" value="F:NAD+ synthase (glutamine-hydrolyzing) activity"/>
    <property type="evidence" value="ECO:0007669"/>
    <property type="project" value="UniProtKB-UniRule"/>
</dbReference>
<dbReference type="Pfam" id="PF00795">
    <property type="entry name" value="CN_hydrolase"/>
    <property type="match status" value="1"/>
</dbReference>
<comment type="catalytic activity">
    <reaction evidence="7 8">
        <text>deamido-NAD(+) + L-glutamine + ATP + H2O = L-glutamate + AMP + diphosphate + NAD(+) + H(+)</text>
        <dbReference type="Rhea" id="RHEA:24384"/>
        <dbReference type="ChEBI" id="CHEBI:15377"/>
        <dbReference type="ChEBI" id="CHEBI:15378"/>
        <dbReference type="ChEBI" id="CHEBI:29985"/>
        <dbReference type="ChEBI" id="CHEBI:30616"/>
        <dbReference type="ChEBI" id="CHEBI:33019"/>
        <dbReference type="ChEBI" id="CHEBI:57540"/>
        <dbReference type="ChEBI" id="CHEBI:58359"/>
        <dbReference type="ChEBI" id="CHEBI:58437"/>
        <dbReference type="ChEBI" id="CHEBI:456215"/>
        <dbReference type="EC" id="6.3.5.1"/>
    </reaction>
</comment>
<evidence type="ECO:0000256" key="1">
    <source>
        <dbReference type="ARBA" id="ARBA00005188"/>
    </source>
</evidence>
<feature type="binding site" evidence="7">
    <location>
        <position position="389"/>
    </location>
    <ligand>
        <name>deamido-NAD(+)</name>
        <dbReference type="ChEBI" id="CHEBI:58437"/>
        <note>ligand shared between two neighboring subunits</note>
    </ligand>
</feature>
<dbReference type="InterPro" id="IPR014729">
    <property type="entry name" value="Rossmann-like_a/b/a_fold"/>
</dbReference>
<dbReference type="PANTHER" id="PTHR23090:SF9">
    <property type="entry name" value="GLUTAMINE-DEPENDENT NAD(+) SYNTHETASE"/>
    <property type="match status" value="1"/>
</dbReference>
<evidence type="ECO:0000256" key="9">
    <source>
        <dbReference type="RuleBase" id="RU003811"/>
    </source>
</evidence>
<dbReference type="CDD" id="cd07570">
    <property type="entry name" value="GAT_Gln-NAD-synth"/>
    <property type="match status" value="1"/>
</dbReference>
<dbReference type="GO" id="GO:0004359">
    <property type="term" value="F:glutaminase activity"/>
    <property type="evidence" value="ECO:0007669"/>
    <property type="project" value="InterPro"/>
</dbReference>
<feature type="domain" description="CN hydrolase" evidence="10">
    <location>
        <begin position="1"/>
        <end position="236"/>
    </location>
</feature>
<dbReference type="EC" id="6.3.5.1" evidence="7 8"/>
<evidence type="ECO:0000256" key="3">
    <source>
        <dbReference type="ARBA" id="ARBA00022598"/>
    </source>
</evidence>
<feature type="binding site" evidence="7">
    <location>
        <position position="384"/>
    </location>
    <ligand>
        <name>ATP</name>
        <dbReference type="ChEBI" id="CHEBI:30616"/>
    </ligand>
</feature>
<dbReference type="InterPro" id="IPR014445">
    <property type="entry name" value="Gln-dep_NAD_synthase"/>
</dbReference>
<feature type="active site" description="For glutaminase activity" evidence="7">
    <location>
        <position position="110"/>
    </location>
</feature>
<dbReference type="Gene3D" id="3.60.110.10">
    <property type="entry name" value="Carbon-nitrogen hydrolase"/>
    <property type="match status" value="1"/>
</dbReference>
<dbReference type="PIRSF" id="PIRSF006630">
    <property type="entry name" value="NADS_GAT"/>
    <property type="match status" value="1"/>
</dbReference>
<comment type="caution">
    <text evidence="11">The sequence shown here is derived from an EMBL/GenBank/DDBJ whole genome shotgun (WGS) entry which is preliminary data.</text>
</comment>
<feature type="binding site" evidence="7">
    <location>
        <position position="116"/>
    </location>
    <ligand>
        <name>L-glutamine</name>
        <dbReference type="ChEBI" id="CHEBI:58359"/>
    </ligand>
</feature>
<feature type="binding site" evidence="7">
    <location>
        <position position="360"/>
    </location>
    <ligand>
        <name>deamido-NAD(+)</name>
        <dbReference type="ChEBI" id="CHEBI:58437"/>
        <note>ligand shared between two neighboring subunits</note>
    </ligand>
</feature>
<evidence type="ECO:0000256" key="8">
    <source>
        <dbReference type="PIRNR" id="PIRNR006630"/>
    </source>
</evidence>
<comment type="caution">
    <text evidence="7">Lacks conserved residue(s) required for the propagation of feature annotation.</text>
</comment>
<evidence type="ECO:0000256" key="2">
    <source>
        <dbReference type="ARBA" id="ARBA00007145"/>
    </source>
</evidence>
<organism evidence="11 12">
    <name type="scientific">Odoribacter splanchnicus</name>
    <dbReference type="NCBI Taxonomy" id="28118"/>
    <lineage>
        <taxon>Bacteria</taxon>
        <taxon>Pseudomonadati</taxon>
        <taxon>Bacteroidota</taxon>
        <taxon>Bacteroidia</taxon>
        <taxon>Bacteroidales</taxon>
        <taxon>Odoribacteraceae</taxon>
        <taxon>Odoribacter</taxon>
    </lineage>
</organism>
<comment type="pathway">
    <text evidence="1 7 8">Cofactor biosynthesis; NAD(+) biosynthesis; NAD(+) from deamido-NAD(+) (L-Gln route): step 1/1.</text>
</comment>
<evidence type="ECO:0000256" key="6">
    <source>
        <dbReference type="ARBA" id="ARBA00023027"/>
    </source>
</evidence>
<reference evidence="11 12" key="1">
    <citation type="submission" date="2018-08" db="EMBL/GenBank/DDBJ databases">
        <title>A genome reference for cultivated species of the human gut microbiota.</title>
        <authorList>
            <person name="Zou Y."/>
            <person name="Xue W."/>
            <person name="Luo G."/>
        </authorList>
    </citation>
    <scope>NUCLEOTIDE SEQUENCE [LARGE SCALE GENOMIC DNA]</scope>
    <source>
        <strain evidence="11 12">AF16-14</strain>
    </source>
</reference>
<dbReference type="SUPFAM" id="SSF52402">
    <property type="entry name" value="Adenine nucleotide alpha hydrolases-like"/>
    <property type="match status" value="1"/>
</dbReference>
<dbReference type="Proteomes" id="UP000284243">
    <property type="component" value="Unassembled WGS sequence"/>
</dbReference>
<dbReference type="PROSITE" id="PS50263">
    <property type="entry name" value="CN_HYDROLASE"/>
    <property type="match status" value="1"/>
</dbReference>
<protein>
    <recommendedName>
        <fullName evidence="7 8">Glutamine-dependent NAD(+) synthetase</fullName>
        <ecNumber evidence="7 8">6.3.5.1</ecNumber>
    </recommendedName>
    <alternativeName>
        <fullName evidence="7 8">NAD(+) synthase [glutamine-hydrolyzing]</fullName>
    </alternativeName>
</protein>
<dbReference type="FunFam" id="3.40.50.620:FF:000106">
    <property type="entry name" value="Glutamine-dependent NAD(+) synthetase"/>
    <property type="match status" value="1"/>
</dbReference>
<dbReference type="RefSeq" id="WP_087384309.1">
    <property type="nucleotide sequence ID" value="NZ_JADNGC010000019.1"/>
</dbReference>
<dbReference type="Pfam" id="PF02540">
    <property type="entry name" value="NAD_synthase"/>
    <property type="match status" value="1"/>
</dbReference>
<evidence type="ECO:0000256" key="4">
    <source>
        <dbReference type="ARBA" id="ARBA00022741"/>
    </source>
</evidence>
<feature type="active site" description="Proton acceptor; for glutaminase activity" evidence="7">
    <location>
        <position position="41"/>
    </location>
</feature>